<comment type="caution">
    <text evidence="2">The sequence shown here is derived from an EMBL/GenBank/DDBJ whole genome shotgun (WGS) entry which is preliminary data.</text>
</comment>
<dbReference type="GO" id="GO:0016491">
    <property type="term" value="F:oxidoreductase activity"/>
    <property type="evidence" value="ECO:0007669"/>
    <property type="project" value="UniProtKB-KW"/>
</dbReference>
<dbReference type="InterPro" id="IPR043143">
    <property type="entry name" value="Mal/L-sulf/L-lact_DH-like_NADP"/>
</dbReference>
<evidence type="ECO:0000256" key="1">
    <source>
        <dbReference type="ARBA" id="ARBA00023002"/>
    </source>
</evidence>
<name>A0AAD4NJV4_9BILA</name>
<evidence type="ECO:0000313" key="2">
    <source>
        <dbReference type="EMBL" id="KAI1728834.1"/>
    </source>
</evidence>
<protein>
    <submittedName>
        <fullName evidence="2">Malate/L-lactate dehydrogenase domain-containing protein</fullName>
    </submittedName>
</protein>
<dbReference type="EMBL" id="JAKKPZ010000001">
    <property type="protein sequence ID" value="KAI1728834.1"/>
    <property type="molecule type" value="Genomic_DNA"/>
</dbReference>
<organism evidence="2 3">
    <name type="scientific">Ditylenchus destructor</name>
    <dbReference type="NCBI Taxonomy" id="166010"/>
    <lineage>
        <taxon>Eukaryota</taxon>
        <taxon>Metazoa</taxon>
        <taxon>Ecdysozoa</taxon>
        <taxon>Nematoda</taxon>
        <taxon>Chromadorea</taxon>
        <taxon>Rhabditida</taxon>
        <taxon>Tylenchina</taxon>
        <taxon>Tylenchomorpha</taxon>
        <taxon>Sphaerularioidea</taxon>
        <taxon>Anguinidae</taxon>
        <taxon>Anguininae</taxon>
        <taxon>Ditylenchus</taxon>
    </lineage>
</organism>
<keyword evidence="3" id="KW-1185">Reference proteome</keyword>
<accession>A0AAD4NJV4</accession>
<proteinExistence type="predicted"/>
<gene>
    <name evidence="2" type="ORF">DdX_01037</name>
</gene>
<dbReference type="InterPro" id="IPR003767">
    <property type="entry name" value="Malate/L-lactate_DH-like"/>
</dbReference>
<dbReference type="Gene3D" id="3.30.1370.60">
    <property type="entry name" value="Hypothetical oxidoreductase yiak, domain 2"/>
    <property type="match status" value="1"/>
</dbReference>
<dbReference type="Gene3D" id="1.10.1530.10">
    <property type="match status" value="1"/>
</dbReference>
<dbReference type="Proteomes" id="UP001201812">
    <property type="component" value="Unassembled WGS sequence"/>
</dbReference>
<keyword evidence="1" id="KW-0560">Oxidoreductase</keyword>
<dbReference type="InterPro" id="IPR036111">
    <property type="entry name" value="Mal/L-sulfo/L-lacto_DH-like_sf"/>
</dbReference>
<dbReference type="AlphaFoldDB" id="A0AAD4NJV4"/>
<reference evidence="2" key="1">
    <citation type="submission" date="2022-01" db="EMBL/GenBank/DDBJ databases">
        <title>Genome Sequence Resource for Two Populations of Ditylenchus destructor, the Migratory Endoparasitic Phytonematode.</title>
        <authorList>
            <person name="Zhang H."/>
            <person name="Lin R."/>
            <person name="Xie B."/>
        </authorList>
    </citation>
    <scope>NUCLEOTIDE SEQUENCE</scope>
    <source>
        <strain evidence="2">BazhouSP</strain>
    </source>
</reference>
<evidence type="ECO:0000313" key="3">
    <source>
        <dbReference type="Proteomes" id="UP001201812"/>
    </source>
</evidence>
<dbReference type="InterPro" id="IPR043144">
    <property type="entry name" value="Mal/L-sulf/L-lact_DH-like_ah"/>
</dbReference>
<dbReference type="Pfam" id="PF02615">
    <property type="entry name" value="Ldh_2"/>
    <property type="match status" value="1"/>
</dbReference>
<dbReference type="PANTHER" id="PTHR11091">
    <property type="entry name" value="OXIDOREDUCTASE-RELATED"/>
    <property type="match status" value="1"/>
</dbReference>
<sequence>MSTYVGPIPTAQDIQCLVDEDELRRFVVGCMASIGVELDHASQLAELLIEADLRGHYSHGLNRLHVYIEDVIGGINKEGKPKVVKSKGATAWVDGDNALGVVVGNFCTDLAIQLAKEHGIGWVVANNSNHYGICAHYAKRITNNGYVGMTFTNTSPCLFPSGSSQMGLGSNPICVAANGSGTAKQIAEEKDSFFLDMATSTVALGKIEVADRKGFTHIPSQWGANSNGQPTDNPKVVLQGGGLLPLGTSGNSSEISAGYKGTGLAMMVEMFCGLLGGAAYGKNIRKWRDEANQNANLGQCFVALDPECFAPEFADRLQTFIDETRTLEPVNAGEQVLVAGDPERQHIALCKMAGGIIYNHSIIDHLDNVATKCNIPPIKYSRMKE</sequence>
<dbReference type="PANTHER" id="PTHR11091:SF4">
    <property type="entry name" value="MALATE DEHYDROGENASE"/>
    <property type="match status" value="1"/>
</dbReference>
<dbReference type="SUPFAM" id="SSF89733">
    <property type="entry name" value="L-sulfolactate dehydrogenase-like"/>
    <property type="match status" value="1"/>
</dbReference>